<feature type="domain" description="J" evidence="2">
    <location>
        <begin position="17"/>
        <end position="84"/>
    </location>
</feature>
<sequence>MPTNIDDLELDEPPTVEPYEVLGVEKTATQDQIKTAYRKAALKWHPDKAKPEDKDAAHTKFQEIALAYAVLSDERRRTRYDNTGRTDESLDIDDDIFNWNDFYRAQFANAVTEDTIVSFTKDYKGSDEERDALLSAYTKYKGDMNKIYQQIMVSNPAVDEDRFRNIINEAIEKEEVAAHPKFTRESQKSIDRRIAKANEEAEEAEEHGKKTASKKKANAKGGDSDLSSLAAMIQQRNKARSEDFLDNLAEKYGAAPKKKGKKRAQSPDEPPEEAFERTAKRKIKKSKA</sequence>
<dbReference type="EMBL" id="KL584837">
    <property type="protein sequence ID" value="KEQ61750.1"/>
    <property type="molecule type" value="Genomic_DNA"/>
</dbReference>
<dbReference type="GeneID" id="63915491"/>
<dbReference type="Gene3D" id="1.10.287.110">
    <property type="entry name" value="DnaJ domain"/>
    <property type="match status" value="1"/>
</dbReference>
<dbReference type="GO" id="GO:0031072">
    <property type="term" value="F:heat shock protein binding"/>
    <property type="evidence" value="ECO:0007669"/>
    <property type="project" value="TreeGrafter"/>
</dbReference>
<reference evidence="3 4" key="1">
    <citation type="journal article" date="2014" name="BMC Genomics">
        <title>Genome sequencing of four Aureobasidium pullulans varieties: biotechnological potential, stress tolerance, and description of new species.</title>
        <authorList>
            <person name="Gostin Ar C."/>
            <person name="Ohm R.A."/>
            <person name="Kogej T."/>
            <person name="Sonjak S."/>
            <person name="Turk M."/>
            <person name="Zajc J."/>
            <person name="Zalar P."/>
            <person name="Grube M."/>
            <person name="Sun H."/>
            <person name="Han J."/>
            <person name="Sharma A."/>
            <person name="Chiniquy J."/>
            <person name="Ngan C.Y."/>
            <person name="Lipzen A."/>
            <person name="Barry K."/>
            <person name="Grigoriev I.V."/>
            <person name="Gunde-Cimerman N."/>
        </authorList>
    </citation>
    <scope>NUCLEOTIDE SEQUENCE [LARGE SCALE GENOMIC DNA]</scope>
    <source>
        <strain evidence="3 4">CBS 110374</strain>
    </source>
</reference>
<dbReference type="Pfam" id="PF23302">
    <property type="entry name" value="HTH_DNAJC9"/>
    <property type="match status" value="1"/>
</dbReference>
<organism evidence="3 4">
    <name type="scientific">Aureobasidium melanogenum (strain CBS 110374)</name>
    <name type="common">Aureobasidium pullulans var. melanogenum</name>
    <dbReference type="NCBI Taxonomy" id="1043003"/>
    <lineage>
        <taxon>Eukaryota</taxon>
        <taxon>Fungi</taxon>
        <taxon>Dikarya</taxon>
        <taxon>Ascomycota</taxon>
        <taxon>Pezizomycotina</taxon>
        <taxon>Dothideomycetes</taxon>
        <taxon>Dothideomycetidae</taxon>
        <taxon>Dothideales</taxon>
        <taxon>Saccotheciaceae</taxon>
        <taxon>Aureobasidium</taxon>
    </lineage>
</organism>
<dbReference type="InterPro" id="IPR036869">
    <property type="entry name" value="J_dom_sf"/>
</dbReference>
<dbReference type="SUPFAM" id="SSF46565">
    <property type="entry name" value="Chaperone J-domain"/>
    <property type="match status" value="1"/>
</dbReference>
<dbReference type="Pfam" id="PF00226">
    <property type="entry name" value="DnaJ"/>
    <property type="match status" value="1"/>
</dbReference>
<dbReference type="STRING" id="1043003.A0A074VM05"/>
<dbReference type="PANTHER" id="PTHR44144:SF1">
    <property type="entry name" value="DNAJ HOMOLOG SUBFAMILY C MEMBER 9"/>
    <property type="match status" value="1"/>
</dbReference>
<protein>
    <submittedName>
        <fullName evidence="3">DnaJ-domain-containing protein</fullName>
    </submittedName>
</protein>
<evidence type="ECO:0000256" key="1">
    <source>
        <dbReference type="SAM" id="MobiDB-lite"/>
    </source>
</evidence>
<dbReference type="PANTHER" id="PTHR44144">
    <property type="entry name" value="DNAJ HOMOLOG SUBFAMILY C MEMBER 9"/>
    <property type="match status" value="1"/>
</dbReference>
<dbReference type="Proteomes" id="UP000030672">
    <property type="component" value="Unassembled WGS sequence"/>
</dbReference>
<dbReference type="InterPro" id="IPR056453">
    <property type="entry name" value="HTH_DNAJC9"/>
</dbReference>
<evidence type="ECO:0000313" key="3">
    <source>
        <dbReference type="EMBL" id="KEQ61750.1"/>
    </source>
</evidence>
<name>A0A074VM05_AURM1</name>
<keyword evidence="4" id="KW-1185">Reference proteome</keyword>
<feature type="compositionally biased region" description="Basic and acidic residues" evidence="1">
    <location>
        <begin position="178"/>
        <end position="199"/>
    </location>
</feature>
<dbReference type="CDD" id="cd06257">
    <property type="entry name" value="DnaJ"/>
    <property type="match status" value="1"/>
</dbReference>
<feature type="compositionally biased region" description="Basic residues" evidence="1">
    <location>
        <begin position="279"/>
        <end position="288"/>
    </location>
</feature>
<dbReference type="AlphaFoldDB" id="A0A074VM05"/>
<accession>A0A074VM05</accession>
<dbReference type="GO" id="GO:0005634">
    <property type="term" value="C:nucleus"/>
    <property type="evidence" value="ECO:0007669"/>
    <property type="project" value="TreeGrafter"/>
</dbReference>
<dbReference type="HOGENOM" id="CLU_055868_0_1_1"/>
<evidence type="ECO:0000259" key="2">
    <source>
        <dbReference type="PROSITE" id="PS50076"/>
    </source>
</evidence>
<feature type="region of interest" description="Disordered" evidence="1">
    <location>
        <begin position="178"/>
        <end position="288"/>
    </location>
</feature>
<dbReference type="InterPro" id="IPR018253">
    <property type="entry name" value="DnaJ_domain_CS"/>
</dbReference>
<dbReference type="PROSITE" id="PS50076">
    <property type="entry name" value="DNAJ_2"/>
    <property type="match status" value="1"/>
</dbReference>
<dbReference type="RefSeq" id="XP_040878773.1">
    <property type="nucleotide sequence ID" value="XM_041022118.1"/>
</dbReference>
<evidence type="ECO:0000313" key="4">
    <source>
        <dbReference type="Proteomes" id="UP000030672"/>
    </source>
</evidence>
<dbReference type="PROSITE" id="PS00636">
    <property type="entry name" value="DNAJ_1"/>
    <property type="match status" value="1"/>
</dbReference>
<gene>
    <name evidence="3" type="ORF">M437DRAFT_51048</name>
</gene>
<dbReference type="GO" id="GO:0005737">
    <property type="term" value="C:cytoplasm"/>
    <property type="evidence" value="ECO:0007669"/>
    <property type="project" value="TreeGrafter"/>
</dbReference>
<dbReference type="SMART" id="SM00271">
    <property type="entry name" value="DnaJ"/>
    <property type="match status" value="1"/>
</dbReference>
<dbReference type="PRINTS" id="PR00625">
    <property type="entry name" value="JDOMAIN"/>
</dbReference>
<dbReference type="InterPro" id="IPR001623">
    <property type="entry name" value="DnaJ_domain"/>
</dbReference>
<dbReference type="FunFam" id="1.10.287.110:FF:000110">
    <property type="entry name" value="DnaJ domain protein (AFU_orthologue AFUA_2G13210)"/>
    <property type="match status" value="1"/>
</dbReference>
<dbReference type="InterPro" id="IPR052594">
    <property type="entry name" value="J_domain-containing_protein"/>
</dbReference>
<proteinExistence type="predicted"/>
<dbReference type="GO" id="GO:0042393">
    <property type="term" value="F:histone binding"/>
    <property type="evidence" value="ECO:0007669"/>
    <property type="project" value="EnsemblFungi"/>
</dbReference>